<name>A0A6J1L6A6_DROHY</name>
<dbReference type="OMA" id="CLHATAY"/>
<dbReference type="Pfam" id="PF01697">
    <property type="entry name" value="Glyco_transf_92"/>
    <property type="match status" value="1"/>
</dbReference>
<comment type="similarity">
    <text evidence="2 8">Belongs to the glycosyltransferase 92 family.</text>
</comment>
<keyword evidence="7" id="KW-0472">Membrane</keyword>
<dbReference type="GO" id="GO:0005737">
    <property type="term" value="C:cytoplasm"/>
    <property type="evidence" value="ECO:0007669"/>
    <property type="project" value="TreeGrafter"/>
</dbReference>
<dbReference type="PANTHER" id="PTHR21461">
    <property type="entry name" value="GLYCOSYLTRANSFERASE FAMILY 92 PROTEIN"/>
    <property type="match status" value="1"/>
</dbReference>
<dbReference type="GeneID" id="111593510"/>
<gene>
    <name evidence="10" type="primary">LOC111593510</name>
</gene>
<keyword evidence="6" id="KW-1133">Transmembrane helix</keyword>
<dbReference type="Proteomes" id="UP000504633">
    <property type="component" value="Unplaced"/>
</dbReference>
<proteinExistence type="inferred from homology"/>
<keyword evidence="4 8" id="KW-0808">Transferase</keyword>
<dbReference type="OrthoDB" id="2017643at2759"/>
<evidence type="ECO:0000256" key="2">
    <source>
        <dbReference type="ARBA" id="ARBA00007647"/>
    </source>
</evidence>
<organism evidence="9 10">
    <name type="scientific">Drosophila hydei</name>
    <name type="common">Fruit fly</name>
    <dbReference type="NCBI Taxonomy" id="7224"/>
    <lineage>
        <taxon>Eukaryota</taxon>
        <taxon>Metazoa</taxon>
        <taxon>Ecdysozoa</taxon>
        <taxon>Arthropoda</taxon>
        <taxon>Hexapoda</taxon>
        <taxon>Insecta</taxon>
        <taxon>Pterygota</taxon>
        <taxon>Neoptera</taxon>
        <taxon>Endopterygota</taxon>
        <taxon>Diptera</taxon>
        <taxon>Brachycera</taxon>
        <taxon>Muscomorpha</taxon>
        <taxon>Ephydroidea</taxon>
        <taxon>Drosophilidae</taxon>
        <taxon>Drosophila</taxon>
    </lineage>
</organism>
<evidence type="ECO:0000256" key="4">
    <source>
        <dbReference type="ARBA" id="ARBA00022679"/>
    </source>
</evidence>
<sequence>MKVYKVSAWLKVLAWILLAAFGIKMLAMVHPAVRLTSDRTAGHGAKLISKHSMLEVPPAPLKAKPKIEGPADELKAVEQLLRDNAHRGWSFDEHCAPYPRFEDLNIQNECYQLSKGGNVSYYLYSAFYDRRLSVDRPPSIVLLGMISHFHGPFERTFCQVWYENSNRPELLEMTKQDNAWYDSWGLGSDQVYPVLFTCPLVGGARRQRVPQLVSVVFEDRCARASNALRVYYKAPERRRSLRFGVCVKDLQFPDADMSERFVEWLEMVRLLGAERVTAYYLGGNTLHPNTIRTLRHYEEHDGLVQLRPFRLLEGVAKPAIHVQLNKRLNEVLMYNDCLYRNMYDFDYLAVMDVDELIMPLGQLHNWTALVERLEQNPDGDNNGLPQGDSNCLVHCSLCFRNIYYSRELEQDKTPPARFYMLRHVQRVARHSDENSAVKCLHATAYVTAVHNHFPLSWRGACYPHDVSVALGQMQHYREPDDVNELKEPPPVRDDNIWRFKEQLIHNALAVHRQLGWSLS</sequence>
<protein>
    <recommendedName>
        <fullName evidence="8">Glycosyltransferase family 92 protein</fullName>
        <ecNumber evidence="8">2.4.1.-</ecNumber>
    </recommendedName>
</protein>
<dbReference type="KEGG" id="dhe:111593510"/>
<evidence type="ECO:0000256" key="7">
    <source>
        <dbReference type="ARBA" id="ARBA00023136"/>
    </source>
</evidence>
<evidence type="ECO:0000256" key="1">
    <source>
        <dbReference type="ARBA" id="ARBA00004167"/>
    </source>
</evidence>
<keyword evidence="5" id="KW-0812">Transmembrane</keyword>
<keyword evidence="9" id="KW-1185">Reference proteome</keyword>
<comment type="subcellular location">
    <subcellularLocation>
        <location evidence="1">Membrane</location>
        <topology evidence="1">Single-pass membrane protein</topology>
    </subcellularLocation>
</comment>
<dbReference type="GO" id="GO:0016020">
    <property type="term" value="C:membrane"/>
    <property type="evidence" value="ECO:0007669"/>
    <property type="project" value="UniProtKB-SubCell"/>
</dbReference>
<dbReference type="RefSeq" id="XP_023162065.2">
    <property type="nucleotide sequence ID" value="XM_023306297.2"/>
</dbReference>
<accession>A0A6J1L6A6</accession>
<evidence type="ECO:0000256" key="3">
    <source>
        <dbReference type="ARBA" id="ARBA00022676"/>
    </source>
</evidence>
<dbReference type="GO" id="GO:0016757">
    <property type="term" value="F:glycosyltransferase activity"/>
    <property type="evidence" value="ECO:0007669"/>
    <property type="project" value="UniProtKB-UniRule"/>
</dbReference>
<dbReference type="EC" id="2.4.1.-" evidence="8"/>
<reference evidence="10" key="1">
    <citation type="submission" date="2025-08" db="UniProtKB">
        <authorList>
            <consortium name="RefSeq"/>
        </authorList>
    </citation>
    <scope>IDENTIFICATION</scope>
    <source>
        <strain evidence="10">15085-1641.00</strain>
        <tissue evidence="10">Whole body</tissue>
    </source>
</reference>
<evidence type="ECO:0000256" key="8">
    <source>
        <dbReference type="RuleBase" id="RU366017"/>
    </source>
</evidence>
<evidence type="ECO:0000256" key="5">
    <source>
        <dbReference type="ARBA" id="ARBA00022692"/>
    </source>
</evidence>
<dbReference type="AlphaFoldDB" id="A0A6J1L6A6"/>
<keyword evidence="3 8" id="KW-0328">Glycosyltransferase</keyword>
<evidence type="ECO:0000313" key="10">
    <source>
        <dbReference type="RefSeq" id="XP_023162065.2"/>
    </source>
</evidence>
<dbReference type="PANTHER" id="PTHR21461:SF83">
    <property type="entry name" value="GLYCOSYLTRANSFERASE FAMILY 92 PROTEIN"/>
    <property type="match status" value="1"/>
</dbReference>
<evidence type="ECO:0000256" key="6">
    <source>
        <dbReference type="ARBA" id="ARBA00022989"/>
    </source>
</evidence>
<evidence type="ECO:0000313" key="9">
    <source>
        <dbReference type="Proteomes" id="UP000504633"/>
    </source>
</evidence>
<dbReference type="InterPro" id="IPR008166">
    <property type="entry name" value="Glyco_transf_92"/>
</dbReference>